<dbReference type="Proteomes" id="UP000246464">
    <property type="component" value="Chromosome 20"/>
</dbReference>
<accession>A0A2U9CWT2</accession>
<dbReference type="EMBL" id="CP026262">
    <property type="protein sequence ID" value="AWP20359.1"/>
    <property type="molecule type" value="Genomic_DNA"/>
</dbReference>
<proteinExistence type="predicted"/>
<reference evidence="1 2" key="1">
    <citation type="submission" date="2017-12" db="EMBL/GenBank/DDBJ databases">
        <title>Integrating genomic resources of turbot (Scophthalmus maximus) in depth evaluation of genetic and physical mapping variation across individuals.</title>
        <authorList>
            <person name="Martinez P."/>
        </authorList>
    </citation>
    <scope>NUCLEOTIDE SEQUENCE [LARGE SCALE GENOMIC DNA]</scope>
</reference>
<name>A0A2U9CWT2_SCOMX</name>
<protein>
    <submittedName>
        <fullName evidence="1">Uncharacterized protein</fullName>
    </submittedName>
</protein>
<dbReference type="AlphaFoldDB" id="A0A2U9CWT2"/>
<gene>
    <name evidence="1" type="ORF">SMAX5B_000217</name>
</gene>
<evidence type="ECO:0000313" key="1">
    <source>
        <dbReference type="EMBL" id="AWP20359.1"/>
    </source>
</evidence>
<evidence type="ECO:0000313" key="2">
    <source>
        <dbReference type="Proteomes" id="UP000246464"/>
    </source>
</evidence>
<organism evidence="1 2">
    <name type="scientific">Scophthalmus maximus</name>
    <name type="common">Turbot</name>
    <name type="synonym">Psetta maxima</name>
    <dbReference type="NCBI Taxonomy" id="52904"/>
    <lineage>
        <taxon>Eukaryota</taxon>
        <taxon>Metazoa</taxon>
        <taxon>Chordata</taxon>
        <taxon>Craniata</taxon>
        <taxon>Vertebrata</taxon>
        <taxon>Euteleostomi</taxon>
        <taxon>Actinopterygii</taxon>
        <taxon>Neopterygii</taxon>
        <taxon>Teleostei</taxon>
        <taxon>Neoteleostei</taxon>
        <taxon>Acanthomorphata</taxon>
        <taxon>Carangaria</taxon>
        <taxon>Pleuronectiformes</taxon>
        <taxon>Pleuronectoidei</taxon>
        <taxon>Scophthalmidae</taxon>
        <taxon>Scophthalmus</taxon>
    </lineage>
</organism>
<keyword evidence="2" id="KW-1185">Reference proteome</keyword>
<sequence>MWRDGHWVLHHDSMMEMCKICGHTNSIFTPRPHRTWLPATSSSSPSGRVVGMTPGKEIYGCGGLHLIS</sequence>